<organism evidence="11 12">
    <name type="scientific">Alkalidesulfovibrio alkalitolerans DSM 16529</name>
    <dbReference type="NCBI Taxonomy" id="1121439"/>
    <lineage>
        <taxon>Bacteria</taxon>
        <taxon>Pseudomonadati</taxon>
        <taxon>Thermodesulfobacteriota</taxon>
        <taxon>Desulfovibrionia</taxon>
        <taxon>Desulfovibrionales</taxon>
        <taxon>Desulfovibrionaceae</taxon>
        <taxon>Alkalidesulfovibrio</taxon>
    </lineage>
</organism>
<keyword evidence="4 7" id="KW-0547">Nucleotide-binding</keyword>
<gene>
    <name evidence="7" type="primary">nadE</name>
    <name evidence="11" type="ORF">dsat_2797</name>
</gene>
<feature type="binding site" evidence="7">
    <location>
        <position position="407"/>
    </location>
    <ligand>
        <name>deamido-NAD(+)</name>
        <dbReference type="ChEBI" id="CHEBI:58437"/>
        <note>ligand shared between two neighboring subunits</note>
    </ligand>
</feature>
<evidence type="ECO:0000256" key="7">
    <source>
        <dbReference type="HAMAP-Rule" id="MF_02090"/>
    </source>
</evidence>
<dbReference type="STRING" id="1121439.dsat_2797"/>
<evidence type="ECO:0000256" key="4">
    <source>
        <dbReference type="ARBA" id="ARBA00022741"/>
    </source>
</evidence>
<dbReference type="RefSeq" id="WP_020886681.1">
    <property type="nucleotide sequence ID" value="NZ_ATHI01000010.1"/>
</dbReference>
<dbReference type="eggNOG" id="COG0171">
    <property type="taxonomic scope" value="Bacteria"/>
</dbReference>
<dbReference type="Proteomes" id="UP000014975">
    <property type="component" value="Unassembled WGS sequence"/>
</dbReference>
<dbReference type="OrthoDB" id="9799210at2"/>
<feature type="active site" description="Proton acceptor; for glutaminase activity" evidence="7">
    <location>
        <position position="41"/>
    </location>
</feature>
<keyword evidence="5 7" id="KW-0067">ATP-binding</keyword>
<feature type="active site" description="For glutaminase activity" evidence="7">
    <location>
        <position position="113"/>
    </location>
</feature>
<evidence type="ECO:0000259" key="10">
    <source>
        <dbReference type="PROSITE" id="PS50263"/>
    </source>
</evidence>
<dbReference type="HAMAP" id="MF_02090">
    <property type="entry name" value="NadE_glutamine_dep"/>
    <property type="match status" value="1"/>
</dbReference>
<dbReference type="SUPFAM" id="SSF52402">
    <property type="entry name" value="Adenine nucleotide alpha hydrolases-like"/>
    <property type="match status" value="1"/>
</dbReference>
<dbReference type="CDD" id="cd07570">
    <property type="entry name" value="GAT_Gln-NAD-synth"/>
    <property type="match status" value="1"/>
</dbReference>
<evidence type="ECO:0000256" key="6">
    <source>
        <dbReference type="ARBA" id="ARBA00023027"/>
    </source>
</evidence>
<feature type="binding site" evidence="7">
    <location>
        <position position="186"/>
    </location>
    <ligand>
        <name>L-glutamine</name>
        <dbReference type="ChEBI" id="CHEBI:58359"/>
    </ligand>
</feature>
<dbReference type="PROSITE" id="PS50263">
    <property type="entry name" value="CN_HYDROLASE"/>
    <property type="match status" value="1"/>
</dbReference>
<reference evidence="11 12" key="1">
    <citation type="journal article" date="2013" name="Genome Announc.">
        <title>Draft genome sequences for three mercury-methylating, sulfate-reducing bacteria.</title>
        <authorList>
            <person name="Brown S.D."/>
            <person name="Hurt R.A.Jr."/>
            <person name="Gilmour C.C."/>
            <person name="Elias D.A."/>
        </authorList>
    </citation>
    <scope>NUCLEOTIDE SEQUENCE [LARGE SCALE GENOMIC DNA]</scope>
    <source>
        <strain evidence="11 12">DSM 16529</strain>
    </source>
</reference>
<feature type="binding site" evidence="7">
    <location>
        <position position="378"/>
    </location>
    <ligand>
        <name>deamido-NAD(+)</name>
        <dbReference type="ChEBI" id="CHEBI:58437"/>
        <note>ligand shared between two neighboring subunits</note>
    </ligand>
</feature>
<dbReference type="FunFam" id="3.40.50.620:FF:000106">
    <property type="entry name" value="Glutamine-dependent NAD(+) synthetase"/>
    <property type="match status" value="1"/>
</dbReference>
<sequence length="546" mass="58314">MRIALIQTNPVVGDVQGNAARVEAAVRRAAVLSADLCLTTEMVLTGYPPRDLLLYSDFARRAAEGARDLAARLADCPPVLLGCIEENASGRGKPLYNAALLLSKGRVAASYRKSLLPSYDVFDETRYFEAYPGLNILELGGRRLAVTICEDIWNDAGFFEHPLYERDPVAEIGRAGVDALLNLSASPFTMGKHQAREAMLSAIARNLGVPVLYANQVGGNDDLLFDGRSCAAAPDGRIFARASAFAEDLLLVDLADLSGEVREPDLSDLEEVWQGLVTGLGDYARKTCFSSAVLGLSGGIDSALTAVIAAQALGPDNVLGVCMPSPYSSRGSVDDSLELARRLGIRTLTMPIADLMRAFDAALAPAFAGRAPDVTEENIQARIRGNLLMALSNKFGSLLLTTGNKSELAVGYCTIYGDMSGGLAVLADVPKTMVYRLSDHVNERVGGPIPREIIEKPPSAELRPGQKDQDSLPPYDVLDAILALHVESGLSVDQIAARGFDAATVARVARLVASAEFKRRQAPPGLKVTQRAFGTGWRMPLACRLG</sequence>
<dbReference type="EMBL" id="ATHI01000010">
    <property type="protein sequence ID" value="EPR34515.1"/>
    <property type="molecule type" value="Genomic_DNA"/>
</dbReference>
<evidence type="ECO:0000256" key="1">
    <source>
        <dbReference type="ARBA" id="ARBA00005188"/>
    </source>
</evidence>
<dbReference type="UniPathway" id="UPA00253">
    <property type="reaction ID" value="UER00334"/>
</dbReference>
<dbReference type="GO" id="GO:0009435">
    <property type="term" value="P:NAD+ biosynthetic process"/>
    <property type="evidence" value="ECO:0007669"/>
    <property type="project" value="UniProtKB-UniRule"/>
</dbReference>
<feature type="binding site" evidence="7">
    <location>
        <begin position="295"/>
        <end position="302"/>
    </location>
    <ligand>
        <name>ATP</name>
        <dbReference type="ChEBI" id="CHEBI:30616"/>
    </ligand>
</feature>
<proteinExistence type="inferred from homology"/>
<comment type="similarity">
    <text evidence="9">Belongs to the NAD synthetase family.</text>
</comment>
<dbReference type="InterPro" id="IPR014445">
    <property type="entry name" value="Gln-dep_NAD_synthase"/>
</dbReference>
<dbReference type="InterPro" id="IPR003694">
    <property type="entry name" value="NAD_synthase"/>
</dbReference>
<dbReference type="NCBIfam" id="TIGR00552">
    <property type="entry name" value="nadE"/>
    <property type="match status" value="1"/>
</dbReference>
<accession>S7TD76</accession>
<keyword evidence="6 7" id="KW-0520">NAD</keyword>
<dbReference type="GO" id="GO:0008795">
    <property type="term" value="F:NAD+ synthase activity"/>
    <property type="evidence" value="ECO:0007669"/>
    <property type="project" value="UniProtKB-UniRule"/>
</dbReference>
<dbReference type="GO" id="GO:0003952">
    <property type="term" value="F:NAD+ synthase (glutamine-hydrolyzing) activity"/>
    <property type="evidence" value="ECO:0007669"/>
    <property type="project" value="UniProtKB-UniRule"/>
</dbReference>
<dbReference type="GO" id="GO:0005737">
    <property type="term" value="C:cytoplasm"/>
    <property type="evidence" value="ECO:0007669"/>
    <property type="project" value="InterPro"/>
</dbReference>
<dbReference type="Pfam" id="PF00795">
    <property type="entry name" value="CN_hydrolase"/>
    <property type="match status" value="1"/>
</dbReference>
<feature type="binding site" evidence="7">
    <location>
        <position position="402"/>
    </location>
    <ligand>
        <name>ATP</name>
        <dbReference type="ChEBI" id="CHEBI:30616"/>
    </ligand>
</feature>
<dbReference type="Pfam" id="PF02540">
    <property type="entry name" value="NAD_synthase"/>
    <property type="match status" value="1"/>
</dbReference>
<keyword evidence="12" id="KW-1185">Reference proteome</keyword>
<dbReference type="PATRIC" id="fig|1121439.3.peg.1204"/>
<dbReference type="CDD" id="cd00553">
    <property type="entry name" value="NAD_synthase"/>
    <property type="match status" value="1"/>
</dbReference>
<comment type="caution">
    <text evidence="7">Lacks conserved residue(s) required for the propagation of feature annotation.</text>
</comment>
<dbReference type="Gene3D" id="3.40.50.620">
    <property type="entry name" value="HUPs"/>
    <property type="match status" value="1"/>
</dbReference>
<dbReference type="eggNOG" id="COG0388">
    <property type="taxonomic scope" value="Bacteria"/>
</dbReference>
<dbReference type="PANTHER" id="PTHR23090:SF9">
    <property type="entry name" value="GLUTAMINE-DEPENDENT NAD(+) SYNTHETASE"/>
    <property type="match status" value="1"/>
</dbReference>
<evidence type="ECO:0000313" key="11">
    <source>
        <dbReference type="EMBL" id="EPR34515.1"/>
    </source>
</evidence>
<name>S7TD76_9BACT</name>
<comment type="similarity">
    <text evidence="2 7 8">In the C-terminal section; belongs to the NAD synthetase family.</text>
</comment>
<comment type="catalytic activity">
    <reaction evidence="7 8">
        <text>deamido-NAD(+) + L-glutamine + ATP + H2O = L-glutamate + AMP + diphosphate + NAD(+) + H(+)</text>
        <dbReference type="Rhea" id="RHEA:24384"/>
        <dbReference type="ChEBI" id="CHEBI:15377"/>
        <dbReference type="ChEBI" id="CHEBI:15378"/>
        <dbReference type="ChEBI" id="CHEBI:29985"/>
        <dbReference type="ChEBI" id="CHEBI:30616"/>
        <dbReference type="ChEBI" id="CHEBI:33019"/>
        <dbReference type="ChEBI" id="CHEBI:57540"/>
        <dbReference type="ChEBI" id="CHEBI:58359"/>
        <dbReference type="ChEBI" id="CHEBI:58437"/>
        <dbReference type="ChEBI" id="CHEBI:456215"/>
        <dbReference type="EC" id="6.3.5.1"/>
    </reaction>
</comment>
<evidence type="ECO:0000256" key="8">
    <source>
        <dbReference type="PIRNR" id="PIRNR006630"/>
    </source>
</evidence>
<feature type="domain" description="CN hydrolase" evidence="10">
    <location>
        <begin position="1"/>
        <end position="259"/>
    </location>
</feature>
<evidence type="ECO:0000313" key="12">
    <source>
        <dbReference type="Proteomes" id="UP000014975"/>
    </source>
</evidence>
<comment type="caution">
    <text evidence="11">The sequence shown here is derived from an EMBL/GenBank/DDBJ whole genome shotgun (WGS) entry which is preliminary data.</text>
</comment>
<feature type="binding site" evidence="7">
    <location>
        <position position="518"/>
    </location>
    <ligand>
        <name>deamido-NAD(+)</name>
        <dbReference type="ChEBI" id="CHEBI:58437"/>
        <note>ligand shared between two neighboring subunits</note>
    </ligand>
</feature>
<dbReference type="SUPFAM" id="SSF56317">
    <property type="entry name" value="Carbon-nitrogen hydrolase"/>
    <property type="match status" value="1"/>
</dbReference>
<keyword evidence="3 7" id="KW-0436">Ligase</keyword>
<dbReference type="InterPro" id="IPR036526">
    <property type="entry name" value="C-N_Hydrolase_sf"/>
</dbReference>
<comment type="pathway">
    <text evidence="1 7 8">Cofactor biosynthesis; NAD(+) biosynthesis; NAD(+) from deamido-NAD(+) (L-Gln route): step 1/1.</text>
</comment>
<protein>
    <recommendedName>
        <fullName evidence="7 8">Glutamine-dependent NAD(+) synthetase</fullName>
        <ecNumber evidence="7 8">6.3.5.1</ecNumber>
    </recommendedName>
    <alternativeName>
        <fullName evidence="7 8">NAD(+) synthase [glutamine-hydrolyzing]</fullName>
    </alternativeName>
</protein>
<dbReference type="NCBIfam" id="NF010588">
    <property type="entry name" value="PRK13981.1"/>
    <property type="match status" value="1"/>
</dbReference>
<dbReference type="InterPro" id="IPR003010">
    <property type="entry name" value="C-N_Hydrolase"/>
</dbReference>
<dbReference type="PANTHER" id="PTHR23090">
    <property type="entry name" value="NH 3 /GLUTAMINE-DEPENDENT NAD + SYNTHETASE"/>
    <property type="match status" value="1"/>
</dbReference>
<dbReference type="GO" id="GO:0004359">
    <property type="term" value="F:glutaminase activity"/>
    <property type="evidence" value="ECO:0007669"/>
    <property type="project" value="InterPro"/>
</dbReference>
<evidence type="ECO:0000256" key="2">
    <source>
        <dbReference type="ARBA" id="ARBA00007145"/>
    </source>
</evidence>
<feature type="binding site" evidence="7">
    <location>
        <position position="119"/>
    </location>
    <ligand>
        <name>L-glutamine</name>
        <dbReference type="ChEBI" id="CHEBI:58359"/>
    </ligand>
</feature>
<evidence type="ECO:0000256" key="3">
    <source>
        <dbReference type="ARBA" id="ARBA00022598"/>
    </source>
</evidence>
<dbReference type="InterPro" id="IPR022310">
    <property type="entry name" value="NAD/GMP_synthase"/>
</dbReference>
<evidence type="ECO:0000256" key="5">
    <source>
        <dbReference type="ARBA" id="ARBA00022840"/>
    </source>
</evidence>
<feature type="binding site" evidence="7">
    <location>
        <position position="192"/>
    </location>
    <ligand>
        <name>L-glutamine</name>
        <dbReference type="ChEBI" id="CHEBI:58359"/>
    </ligand>
</feature>
<feature type="active site" description="Nucleophile; for glutaminase activity" evidence="7">
    <location>
        <position position="149"/>
    </location>
</feature>
<dbReference type="InterPro" id="IPR014729">
    <property type="entry name" value="Rossmann-like_a/b/a_fold"/>
</dbReference>
<dbReference type="Gene3D" id="3.60.110.10">
    <property type="entry name" value="Carbon-nitrogen hydrolase"/>
    <property type="match status" value="1"/>
</dbReference>
<dbReference type="GO" id="GO:0005524">
    <property type="term" value="F:ATP binding"/>
    <property type="evidence" value="ECO:0007669"/>
    <property type="project" value="UniProtKB-UniRule"/>
</dbReference>
<comment type="function">
    <text evidence="7">Catalyzes the ATP-dependent amidation of deamido-NAD to form NAD. Uses L-glutamine as a nitrogen source.</text>
</comment>
<evidence type="ECO:0000256" key="9">
    <source>
        <dbReference type="RuleBase" id="RU003811"/>
    </source>
</evidence>
<dbReference type="EC" id="6.3.5.1" evidence="7 8"/>
<dbReference type="AlphaFoldDB" id="S7TD76"/>
<dbReference type="PIRSF" id="PIRSF006630">
    <property type="entry name" value="NADS_GAT"/>
    <property type="match status" value="1"/>
</dbReference>